<keyword evidence="2" id="KW-0479">Metal-binding</keyword>
<dbReference type="PANTHER" id="PTHR43808">
    <property type="entry name" value="ACETYLORNITHINE DEACETYLASE"/>
    <property type="match status" value="1"/>
</dbReference>
<comment type="caution">
    <text evidence="6">The sequence shown here is derived from an EMBL/GenBank/DDBJ whole genome shotgun (WGS) entry which is preliminary data.</text>
</comment>
<dbReference type="PROSITE" id="PS00758">
    <property type="entry name" value="ARGE_DAPE_CPG2_1"/>
    <property type="match status" value="1"/>
</dbReference>
<evidence type="ECO:0000259" key="5">
    <source>
        <dbReference type="Pfam" id="PF07687"/>
    </source>
</evidence>
<dbReference type="SUPFAM" id="SSF55031">
    <property type="entry name" value="Bacterial exopeptidase dimerisation domain"/>
    <property type="match status" value="1"/>
</dbReference>
<gene>
    <name evidence="6" type="ORF">ACFFGY_05645</name>
</gene>
<evidence type="ECO:0000256" key="1">
    <source>
        <dbReference type="ARBA" id="ARBA00001947"/>
    </source>
</evidence>
<dbReference type="Proteomes" id="UP001589865">
    <property type="component" value="Unassembled WGS sequence"/>
</dbReference>
<sequence length="376" mass="40475">MDIHRLVFDARAILQAARRWVEVESPSWDAVAVSRMAELAGAELQALGAQVRRIAGRNGYGDCVLGDFAPGDPAPGILILGHLDTVHAAGSLAGPVPWREEAGRCYGPGLFDMKSGNVMALEALRQIRAAGWRTRLPVRVLFTSDEESGSPSTRTLIEEIAKQQRYVLVPEGAQHGGRIVSGRFPSCRLRLWTRGRPSHALLQREQGRSAILAMAQVIQRIEALNDGDVSCTVTYLEAGRTVATVPVESYAELVCTTRSTDGLERAIEAVRDIMRDDPGTELEVQIKTQRPLWLPSPADIALRQHAEGLGRSIGLELRSEAAFGGSDGNFTGALGIPTLDELGAVGADAHQLTESIELASLVPRTRLMAGLLATLA</sequence>
<dbReference type="InterPro" id="IPR002933">
    <property type="entry name" value="Peptidase_M20"/>
</dbReference>
<dbReference type="Gene3D" id="3.40.630.10">
    <property type="entry name" value="Zn peptidases"/>
    <property type="match status" value="1"/>
</dbReference>
<dbReference type="PIRSF" id="PIRSF037238">
    <property type="entry name" value="Carboxypeptidase_G2"/>
    <property type="match status" value="1"/>
</dbReference>
<keyword evidence="3" id="KW-0378">Hydrolase</keyword>
<evidence type="ECO:0000256" key="3">
    <source>
        <dbReference type="ARBA" id="ARBA00022801"/>
    </source>
</evidence>
<name>A0ABV6JPT5_9PROT</name>
<keyword evidence="4" id="KW-0862">Zinc</keyword>
<dbReference type="InterPro" id="IPR017150">
    <property type="entry name" value="Pept_M20_glutamate_carboxypep"/>
</dbReference>
<keyword evidence="7" id="KW-1185">Reference proteome</keyword>
<dbReference type="Gene3D" id="3.30.70.360">
    <property type="match status" value="1"/>
</dbReference>
<protein>
    <submittedName>
        <fullName evidence="6">M20/M25/M40 family metallo-hydrolase</fullName>
    </submittedName>
</protein>
<evidence type="ECO:0000256" key="2">
    <source>
        <dbReference type="ARBA" id="ARBA00022723"/>
    </source>
</evidence>
<dbReference type="InterPro" id="IPR001261">
    <property type="entry name" value="ArgE/DapE_CS"/>
</dbReference>
<dbReference type="PANTHER" id="PTHR43808:SF9">
    <property type="entry name" value="BLL0789 PROTEIN"/>
    <property type="match status" value="1"/>
</dbReference>
<comment type="cofactor">
    <cofactor evidence="1">
        <name>Zn(2+)</name>
        <dbReference type="ChEBI" id="CHEBI:29105"/>
    </cofactor>
</comment>
<organism evidence="6 7">
    <name type="scientific">Roseomonas elaeocarpi</name>
    <dbReference type="NCBI Taxonomy" id="907779"/>
    <lineage>
        <taxon>Bacteria</taxon>
        <taxon>Pseudomonadati</taxon>
        <taxon>Pseudomonadota</taxon>
        <taxon>Alphaproteobacteria</taxon>
        <taxon>Acetobacterales</taxon>
        <taxon>Roseomonadaceae</taxon>
        <taxon>Roseomonas</taxon>
    </lineage>
</organism>
<dbReference type="Pfam" id="PF07687">
    <property type="entry name" value="M20_dimer"/>
    <property type="match status" value="1"/>
</dbReference>
<evidence type="ECO:0000313" key="6">
    <source>
        <dbReference type="EMBL" id="MFC0407723.1"/>
    </source>
</evidence>
<dbReference type="Pfam" id="PF01546">
    <property type="entry name" value="Peptidase_M20"/>
    <property type="match status" value="1"/>
</dbReference>
<feature type="domain" description="Peptidase M20 dimerisation" evidence="5">
    <location>
        <begin position="185"/>
        <end position="276"/>
    </location>
</feature>
<dbReference type="NCBIfam" id="NF005678">
    <property type="entry name" value="PRK07473.1"/>
    <property type="match status" value="1"/>
</dbReference>
<dbReference type="InterPro" id="IPR011650">
    <property type="entry name" value="Peptidase_M20_dimer"/>
</dbReference>
<dbReference type="SUPFAM" id="SSF53187">
    <property type="entry name" value="Zn-dependent exopeptidases"/>
    <property type="match status" value="1"/>
</dbReference>
<dbReference type="InterPro" id="IPR050072">
    <property type="entry name" value="Peptidase_M20A"/>
</dbReference>
<proteinExistence type="predicted"/>
<accession>A0ABV6JPT5</accession>
<reference evidence="6 7" key="1">
    <citation type="submission" date="2024-09" db="EMBL/GenBank/DDBJ databases">
        <authorList>
            <person name="Sun Q."/>
            <person name="Mori K."/>
        </authorList>
    </citation>
    <scope>NUCLEOTIDE SEQUENCE [LARGE SCALE GENOMIC DNA]</scope>
    <source>
        <strain evidence="6 7">TBRC 5777</strain>
    </source>
</reference>
<evidence type="ECO:0000256" key="4">
    <source>
        <dbReference type="ARBA" id="ARBA00022833"/>
    </source>
</evidence>
<dbReference type="InterPro" id="IPR036264">
    <property type="entry name" value="Bact_exopeptidase_dim_dom"/>
</dbReference>
<dbReference type="EMBL" id="JBHLUN010000005">
    <property type="protein sequence ID" value="MFC0407723.1"/>
    <property type="molecule type" value="Genomic_DNA"/>
</dbReference>
<dbReference type="RefSeq" id="WP_377043449.1">
    <property type="nucleotide sequence ID" value="NZ_JBHLUN010000005.1"/>
</dbReference>
<evidence type="ECO:0000313" key="7">
    <source>
        <dbReference type="Proteomes" id="UP001589865"/>
    </source>
</evidence>